<dbReference type="InterPro" id="IPR039536">
    <property type="entry name" value="TetR_C_Proteobacteria"/>
</dbReference>
<dbReference type="EMBL" id="CP011058">
    <property type="protein sequence ID" value="AJY75360.1"/>
    <property type="molecule type" value="Genomic_DNA"/>
</dbReference>
<dbReference type="HOGENOM" id="CLU_069356_26_0_9"/>
<dbReference type="KEGG" id="pbj:VN24_13240"/>
<evidence type="ECO:0000313" key="6">
    <source>
        <dbReference type="EMBL" id="AJY75360.1"/>
    </source>
</evidence>
<dbReference type="PANTHER" id="PTHR30055">
    <property type="entry name" value="HTH-TYPE TRANSCRIPTIONAL REGULATOR RUTR"/>
    <property type="match status" value="1"/>
</dbReference>
<dbReference type="PROSITE" id="PS50977">
    <property type="entry name" value="HTH_TETR_2"/>
    <property type="match status" value="1"/>
</dbReference>
<dbReference type="PANTHER" id="PTHR30055:SF238">
    <property type="entry name" value="MYCOFACTOCIN BIOSYNTHESIS TRANSCRIPTIONAL REGULATOR MFTR-RELATED"/>
    <property type="match status" value="1"/>
</dbReference>
<evidence type="ECO:0000256" key="3">
    <source>
        <dbReference type="ARBA" id="ARBA00023163"/>
    </source>
</evidence>
<dbReference type="Pfam" id="PF00440">
    <property type="entry name" value="TetR_N"/>
    <property type="match status" value="1"/>
</dbReference>
<evidence type="ECO:0000256" key="4">
    <source>
        <dbReference type="PROSITE-ProRule" id="PRU00335"/>
    </source>
</evidence>
<keyword evidence="1" id="KW-0805">Transcription regulation</keyword>
<evidence type="ECO:0000313" key="7">
    <source>
        <dbReference type="Proteomes" id="UP000032633"/>
    </source>
</evidence>
<proteinExistence type="predicted"/>
<dbReference type="InterPro" id="IPR050109">
    <property type="entry name" value="HTH-type_TetR-like_transc_reg"/>
</dbReference>
<dbReference type="OrthoDB" id="9785164at2"/>
<dbReference type="InterPro" id="IPR036271">
    <property type="entry name" value="Tet_transcr_reg_TetR-rel_C_sf"/>
</dbReference>
<accession>A0A0D5NJR5</accession>
<dbReference type="Pfam" id="PF14246">
    <property type="entry name" value="TetR_C_7"/>
    <property type="match status" value="1"/>
</dbReference>
<organism evidence="6 7">
    <name type="scientific">Paenibacillus beijingensis</name>
    <dbReference type="NCBI Taxonomy" id="1126833"/>
    <lineage>
        <taxon>Bacteria</taxon>
        <taxon>Bacillati</taxon>
        <taxon>Bacillota</taxon>
        <taxon>Bacilli</taxon>
        <taxon>Bacillales</taxon>
        <taxon>Paenibacillaceae</taxon>
        <taxon>Paenibacillus</taxon>
    </lineage>
</organism>
<dbReference type="PRINTS" id="PR00455">
    <property type="entry name" value="HTHTETR"/>
</dbReference>
<feature type="domain" description="HTH tetR-type" evidence="5">
    <location>
        <begin position="1"/>
        <end position="61"/>
    </location>
</feature>
<gene>
    <name evidence="6" type="ORF">VN24_13240</name>
</gene>
<dbReference type="RefSeq" id="WP_045670789.1">
    <property type="nucleotide sequence ID" value="NZ_CP011058.1"/>
</dbReference>
<dbReference type="SUPFAM" id="SSF46689">
    <property type="entry name" value="Homeodomain-like"/>
    <property type="match status" value="1"/>
</dbReference>
<sequence length="196" mass="22163">MELRDRILDAAEQVIRTNGLSKTTTKEIARIAECSEGSLYNHFQSKEDLFVQVMKRQLSDFLAVLLKLPGRKGTRTVKENLEELALAALDYFYLSITMTASMFTEPVFLARHREGFQQRNEGPHRANEVVAVYMRAEQKLGRISADINPGRAADLLLGACFQHAFHLQFLGHDESPEARQQFVGDALQTLMRGLLP</sequence>
<reference evidence="7" key="2">
    <citation type="submission" date="2015-03" db="EMBL/GenBank/DDBJ databases">
        <title>Genome sequence of Paenibacillus beijingensis strain DSM 24997T.</title>
        <authorList>
            <person name="Kwak Y."/>
            <person name="Shin J.-H."/>
        </authorList>
    </citation>
    <scope>NUCLEOTIDE SEQUENCE [LARGE SCALE GENOMIC DNA]</scope>
    <source>
        <strain evidence="7">DSM 24997</strain>
    </source>
</reference>
<dbReference type="Gene3D" id="1.10.357.10">
    <property type="entry name" value="Tetracycline Repressor, domain 2"/>
    <property type="match status" value="1"/>
</dbReference>
<keyword evidence="3" id="KW-0804">Transcription</keyword>
<dbReference type="Proteomes" id="UP000032633">
    <property type="component" value="Chromosome"/>
</dbReference>
<dbReference type="AlphaFoldDB" id="A0A0D5NJR5"/>
<keyword evidence="7" id="KW-1185">Reference proteome</keyword>
<evidence type="ECO:0000256" key="2">
    <source>
        <dbReference type="ARBA" id="ARBA00023125"/>
    </source>
</evidence>
<reference evidence="6 7" key="1">
    <citation type="journal article" date="2015" name="J. Biotechnol.">
        <title>Complete genome sequence of Paenibacillus beijingensis 7188(T) (=DSM 24997(T)), a novel rhizobacterium from jujube garden soil.</title>
        <authorList>
            <person name="Kwak Y."/>
            <person name="Shin J.H."/>
        </authorList>
    </citation>
    <scope>NUCLEOTIDE SEQUENCE [LARGE SCALE GENOMIC DNA]</scope>
    <source>
        <strain evidence="6 7">DSM 24997</strain>
    </source>
</reference>
<dbReference type="SUPFAM" id="SSF48498">
    <property type="entry name" value="Tetracyclin repressor-like, C-terminal domain"/>
    <property type="match status" value="1"/>
</dbReference>
<protein>
    <submittedName>
        <fullName evidence="6">TetR family transcriptional regulator</fullName>
    </submittedName>
</protein>
<evidence type="ECO:0000259" key="5">
    <source>
        <dbReference type="PROSITE" id="PS50977"/>
    </source>
</evidence>
<dbReference type="PATRIC" id="fig|1126833.4.peg.2888"/>
<dbReference type="STRING" id="1126833.VN24_13240"/>
<evidence type="ECO:0000256" key="1">
    <source>
        <dbReference type="ARBA" id="ARBA00023015"/>
    </source>
</evidence>
<dbReference type="GO" id="GO:0000976">
    <property type="term" value="F:transcription cis-regulatory region binding"/>
    <property type="evidence" value="ECO:0007669"/>
    <property type="project" value="TreeGrafter"/>
</dbReference>
<feature type="DNA-binding region" description="H-T-H motif" evidence="4">
    <location>
        <begin position="24"/>
        <end position="43"/>
    </location>
</feature>
<dbReference type="InterPro" id="IPR009057">
    <property type="entry name" value="Homeodomain-like_sf"/>
</dbReference>
<keyword evidence="2 4" id="KW-0238">DNA-binding</keyword>
<dbReference type="InterPro" id="IPR001647">
    <property type="entry name" value="HTH_TetR"/>
</dbReference>
<name>A0A0D5NJR5_9BACL</name>
<dbReference type="GO" id="GO:0003700">
    <property type="term" value="F:DNA-binding transcription factor activity"/>
    <property type="evidence" value="ECO:0007669"/>
    <property type="project" value="TreeGrafter"/>
</dbReference>